<dbReference type="OrthoDB" id="552345at2759"/>
<accession>A0A1R3K0Z4</accession>
<name>A0A1R3K0Z4_9ROSI</name>
<gene>
    <name evidence="1" type="ORF">COLO4_12416</name>
</gene>
<sequence>MYGESCSTSSEFDLTLLDSISQYLLEDDLEVLPPPSFMNNAVKTELSFDQTNYDHIPINVDQWITFDQLFDPAADHQTVTTVVNVDPVPSSAMAA</sequence>
<evidence type="ECO:0000313" key="1">
    <source>
        <dbReference type="EMBL" id="OMP00726.1"/>
    </source>
</evidence>
<dbReference type="EMBL" id="AWUE01014917">
    <property type="protein sequence ID" value="OMP00726.1"/>
    <property type="molecule type" value="Genomic_DNA"/>
</dbReference>
<reference evidence="2" key="1">
    <citation type="submission" date="2013-09" db="EMBL/GenBank/DDBJ databases">
        <title>Corchorus olitorius genome sequencing.</title>
        <authorList>
            <person name="Alam M."/>
            <person name="Haque M.S."/>
            <person name="Islam M.S."/>
            <person name="Emdad E.M."/>
            <person name="Islam M.M."/>
            <person name="Ahmed B."/>
            <person name="Halim A."/>
            <person name="Hossen Q.M.M."/>
            <person name="Hossain M.Z."/>
            <person name="Ahmed R."/>
            <person name="Khan M.M."/>
            <person name="Islam R."/>
            <person name="Rashid M.M."/>
            <person name="Khan S.A."/>
            <person name="Rahman M.S."/>
            <person name="Alam M."/>
            <person name="Yahiya A.S."/>
            <person name="Khan M.S."/>
            <person name="Azam M.S."/>
            <person name="Haque T."/>
            <person name="Lashkar M.Z.H."/>
            <person name="Akhand A.I."/>
            <person name="Morshed G."/>
            <person name="Roy S."/>
            <person name="Uddin K.S."/>
            <person name="Rabeya T."/>
            <person name="Hossain A.S."/>
            <person name="Chowdhury A."/>
            <person name="Snigdha A.R."/>
            <person name="Mortoza M.S."/>
            <person name="Matin S.A."/>
            <person name="Hoque S.M.E."/>
            <person name="Islam M.K."/>
            <person name="Roy D.K."/>
            <person name="Haider R."/>
            <person name="Moosa M.M."/>
            <person name="Elias S.M."/>
            <person name="Hasan A.M."/>
            <person name="Jahan S."/>
            <person name="Shafiuddin M."/>
            <person name="Mahmood N."/>
            <person name="Shommy N.S."/>
        </authorList>
    </citation>
    <scope>NUCLEOTIDE SEQUENCE [LARGE SCALE GENOMIC DNA]</scope>
    <source>
        <strain evidence="2">cv. O-4</strain>
    </source>
</reference>
<proteinExistence type="predicted"/>
<protein>
    <submittedName>
        <fullName evidence="1">Ethylene-responsive transcription factor</fullName>
    </submittedName>
</protein>
<keyword evidence="2" id="KW-1185">Reference proteome</keyword>
<dbReference type="Proteomes" id="UP000187203">
    <property type="component" value="Unassembled WGS sequence"/>
</dbReference>
<organism evidence="1 2">
    <name type="scientific">Corchorus olitorius</name>
    <dbReference type="NCBI Taxonomy" id="93759"/>
    <lineage>
        <taxon>Eukaryota</taxon>
        <taxon>Viridiplantae</taxon>
        <taxon>Streptophyta</taxon>
        <taxon>Embryophyta</taxon>
        <taxon>Tracheophyta</taxon>
        <taxon>Spermatophyta</taxon>
        <taxon>Magnoliopsida</taxon>
        <taxon>eudicotyledons</taxon>
        <taxon>Gunneridae</taxon>
        <taxon>Pentapetalae</taxon>
        <taxon>rosids</taxon>
        <taxon>malvids</taxon>
        <taxon>Malvales</taxon>
        <taxon>Malvaceae</taxon>
        <taxon>Grewioideae</taxon>
        <taxon>Apeibeae</taxon>
        <taxon>Corchorus</taxon>
    </lineage>
</organism>
<evidence type="ECO:0000313" key="2">
    <source>
        <dbReference type="Proteomes" id="UP000187203"/>
    </source>
</evidence>
<comment type="caution">
    <text evidence="1">The sequence shown here is derived from an EMBL/GenBank/DDBJ whole genome shotgun (WGS) entry which is preliminary data.</text>
</comment>
<dbReference type="AlphaFoldDB" id="A0A1R3K0Z4"/>
<dbReference type="STRING" id="93759.A0A1R3K0Z4"/>
<feature type="non-terminal residue" evidence="1">
    <location>
        <position position="95"/>
    </location>
</feature>